<dbReference type="Pfam" id="PF01243">
    <property type="entry name" value="PNPOx_N"/>
    <property type="match status" value="1"/>
</dbReference>
<dbReference type="InterPro" id="IPR019920">
    <property type="entry name" value="F420-binding_dom_put"/>
</dbReference>
<proteinExistence type="predicted"/>
<evidence type="ECO:0000259" key="2">
    <source>
        <dbReference type="Pfam" id="PF01243"/>
    </source>
</evidence>
<sequence length="136" mass="15065">MTRRRSLADDLSDRFRELWSERRPCVLVTLRRNGTPHAVPVGVTVDVAARTARVMCSAGSQKARNVAAAGPEGARVTVTVVEGRTWSTLEGVAVVDDDPESVRDAERRYAREYKEPRVNPQRVVLRIAVDRVLGNA</sequence>
<evidence type="ECO:0000313" key="3">
    <source>
        <dbReference type="EMBL" id="SFN07560.1"/>
    </source>
</evidence>
<evidence type="ECO:0000256" key="1">
    <source>
        <dbReference type="ARBA" id="ARBA00023002"/>
    </source>
</evidence>
<dbReference type="STRING" id="260086.SAMN05216207_1007130"/>
<dbReference type="RefSeq" id="WP_093340448.1">
    <property type="nucleotide sequence ID" value="NZ_FOUY01000007.1"/>
</dbReference>
<keyword evidence="1" id="KW-0560">Oxidoreductase</keyword>
<dbReference type="PANTHER" id="PTHR35176:SF1">
    <property type="entry name" value="F420H(2)-DEPENDENT BILIVERDIN REDUCTASE"/>
    <property type="match status" value="1"/>
</dbReference>
<gene>
    <name evidence="3" type="ORF">SAMN05216207_1007130</name>
</gene>
<dbReference type="GO" id="GO:0005829">
    <property type="term" value="C:cytosol"/>
    <property type="evidence" value="ECO:0007669"/>
    <property type="project" value="TreeGrafter"/>
</dbReference>
<dbReference type="AlphaFoldDB" id="A0A1I4W2D2"/>
<dbReference type="NCBIfam" id="TIGR03618">
    <property type="entry name" value="Rv1155_F420"/>
    <property type="match status" value="1"/>
</dbReference>
<dbReference type="Gene3D" id="2.30.110.10">
    <property type="entry name" value="Electron Transport, Fmn-binding Protein, Chain A"/>
    <property type="match status" value="1"/>
</dbReference>
<organism evidence="3 4">
    <name type="scientific">Pseudonocardia ammonioxydans</name>
    <dbReference type="NCBI Taxonomy" id="260086"/>
    <lineage>
        <taxon>Bacteria</taxon>
        <taxon>Bacillati</taxon>
        <taxon>Actinomycetota</taxon>
        <taxon>Actinomycetes</taxon>
        <taxon>Pseudonocardiales</taxon>
        <taxon>Pseudonocardiaceae</taxon>
        <taxon>Pseudonocardia</taxon>
    </lineage>
</organism>
<dbReference type="GO" id="GO:0016627">
    <property type="term" value="F:oxidoreductase activity, acting on the CH-CH group of donors"/>
    <property type="evidence" value="ECO:0007669"/>
    <property type="project" value="TreeGrafter"/>
</dbReference>
<accession>A0A1I4W2D2</accession>
<protein>
    <submittedName>
        <fullName evidence="3">PPOX class probable F420-dependent enzyme</fullName>
    </submittedName>
</protein>
<dbReference type="PANTHER" id="PTHR35176">
    <property type="entry name" value="HEME OXYGENASE HI_0854-RELATED"/>
    <property type="match status" value="1"/>
</dbReference>
<dbReference type="InterPro" id="IPR012349">
    <property type="entry name" value="Split_barrel_FMN-bd"/>
</dbReference>
<dbReference type="InterPro" id="IPR011576">
    <property type="entry name" value="Pyridox_Oxase_N"/>
</dbReference>
<evidence type="ECO:0000313" key="4">
    <source>
        <dbReference type="Proteomes" id="UP000199614"/>
    </source>
</evidence>
<feature type="domain" description="Pyridoxamine 5'-phosphate oxidase N-terminal" evidence="2">
    <location>
        <begin position="12"/>
        <end position="133"/>
    </location>
</feature>
<dbReference type="OrthoDB" id="4551790at2"/>
<keyword evidence="4" id="KW-1185">Reference proteome</keyword>
<dbReference type="SUPFAM" id="SSF50475">
    <property type="entry name" value="FMN-binding split barrel"/>
    <property type="match status" value="1"/>
</dbReference>
<dbReference type="Proteomes" id="UP000199614">
    <property type="component" value="Unassembled WGS sequence"/>
</dbReference>
<reference evidence="3 4" key="1">
    <citation type="submission" date="2016-10" db="EMBL/GenBank/DDBJ databases">
        <authorList>
            <person name="de Groot N.N."/>
        </authorList>
    </citation>
    <scope>NUCLEOTIDE SEQUENCE [LARGE SCALE GENOMIC DNA]</scope>
    <source>
        <strain evidence="3 4">CGMCC 4.1877</strain>
    </source>
</reference>
<dbReference type="EMBL" id="FOUY01000007">
    <property type="protein sequence ID" value="SFN07560.1"/>
    <property type="molecule type" value="Genomic_DNA"/>
</dbReference>
<dbReference type="GO" id="GO:0070967">
    <property type="term" value="F:coenzyme F420 binding"/>
    <property type="evidence" value="ECO:0007669"/>
    <property type="project" value="TreeGrafter"/>
</dbReference>
<dbReference type="InterPro" id="IPR052019">
    <property type="entry name" value="F420H2_bilvrd_red/Heme_oxyg"/>
</dbReference>
<name>A0A1I4W2D2_PSUAM</name>